<evidence type="ECO:0000313" key="2">
    <source>
        <dbReference type="Proteomes" id="UP000006697"/>
    </source>
</evidence>
<name>A4G663_HERAR</name>
<dbReference type="STRING" id="204773.HEAR1846"/>
<dbReference type="AlphaFoldDB" id="A4G663"/>
<dbReference type="EMBL" id="CU207211">
    <property type="protein sequence ID" value="CAL62000.2"/>
    <property type="molecule type" value="Genomic_DNA"/>
</dbReference>
<sequence length="499" mass="56075">MKSRNAPPRADAMIEALRGLGYSLPSALADIIDNSIAAEASEIDVTFVWNGAKSFIRVHDNGTGMDEAEIDLAMRLGEKNPLHSRNASDLGRFGLGLKTASFSQCRRLTVATVKNFQINCLRWDLDVLAGSSDGAWHLLEGPADGSEDLLQILSPDRSGTIVIWEVLDRIVTAGFVEQDLLDLIDTVERHLAMVFHRYIEGARARIQIKINGRTVRAWDPFFISHSATWTSPIERLPTASGLIEIQSHILPHRDRLTQAEHLYGEGPDGWTAQQGFYVYRNERLLLSGSWLGLGRGRSWTKEESHRLARIRLDIPNSADIDWKIDVRKSTARPPVQIRERLMLIAEDARERARRVFAHRGNYKKTADGTPIEHAWLSEKSRAGISYRINAKHPAIKGLLDDAGPLKSRIQVLLRILEETVPVQKIWLDTVEAKDTPRTNFSGQPNEHVNEVLLAMYEDMTTRRGMSCALAKLTLGTTEPFHNFPFLISALPEEHINVDK</sequence>
<protein>
    <recommendedName>
        <fullName evidence="3">ATPase</fullName>
    </recommendedName>
</protein>
<organism evidence="1 2">
    <name type="scientific">Herminiimonas arsenicoxydans</name>
    <dbReference type="NCBI Taxonomy" id="204773"/>
    <lineage>
        <taxon>Bacteria</taxon>
        <taxon>Pseudomonadati</taxon>
        <taxon>Pseudomonadota</taxon>
        <taxon>Betaproteobacteria</taxon>
        <taxon>Burkholderiales</taxon>
        <taxon>Oxalobacteraceae</taxon>
        <taxon>Herminiimonas</taxon>
    </lineage>
</organism>
<dbReference type="Gene3D" id="3.30.565.10">
    <property type="entry name" value="Histidine kinase-like ATPase, C-terminal domain"/>
    <property type="match status" value="1"/>
</dbReference>
<dbReference type="SUPFAM" id="SSF55874">
    <property type="entry name" value="ATPase domain of HSP90 chaperone/DNA topoisomerase II/histidine kinase"/>
    <property type="match status" value="1"/>
</dbReference>
<dbReference type="Pfam" id="PF13589">
    <property type="entry name" value="HATPase_c_3"/>
    <property type="match status" value="1"/>
</dbReference>
<evidence type="ECO:0000313" key="1">
    <source>
        <dbReference type="EMBL" id="CAL62000.2"/>
    </source>
</evidence>
<keyword evidence="2" id="KW-1185">Reference proteome</keyword>
<reference evidence="1 2" key="1">
    <citation type="journal article" date="2007" name="PLoS Genet.">
        <title>A tale of two oxidation states: bacterial colonization of arsenic-rich environments.</title>
        <authorList>
            <person name="Muller D."/>
            <person name="Medigue C."/>
            <person name="Koechler S."/>
            <person name="Barbe V."/>
            <person name="Barakat M."/>
            <person name="Talla E."/>
            <person name="Bonnefoy V."/>
            <person name="Krin E."/>
            <person name="Arsene-Ploetze F."/>
            <person name="Carapito C."/>
            <person name="Chandler M."/>
            <person name="Cournoyer B."/>
            <person name="Cruveiller S."/>
            <person name="Dossat C."/>
            <person name="Duval S."/>
            <person name="Heymann M."/>
            <person name="Leize E."/>
            <person name="Lieutaud A."/>
            <person name="Lievremont D."/>
            <person name="Makita Y."/>
            <person name="Mangenot S."/>
            <person name="Nitschke W."/>
            <person name="Ortet P."/>
            <person name="Perdrial N."/>
            <person name="Schoepp B."/>
            <person name="Siguier N."/>
            <person name="Simeonova D.D."/>
            <person name="Rouy Z."/>
            <person name="Segurens B."/>
            <person name="Turlin E."/>
            <person name="Vallenet D."/>
            <person name="Van Dorsselaer A."/>
            <person name="Weiss S."/>
            <person name="Weissenbach J."/>
            <person name="Lett M.C."/>
            <person name="Danchin A."/>
            <person name="Bertin P.N."/>
        </authorList>
    </citation>
    <scope>NUCLEOTIDE SEQUENCE [LARGE SCALE GENOMIC DNA]</scope>
    <source>
        <strain evidence="2">ULPAs1</strain>
    </source>
</reference>
<proteinExistence type="predicted"/>
<dbReference type="InterPro" id="IPR036890">
    <property type="entry name" value="HATPase_C_sf"/>
</dbReference>
<dbReference type="HOGENOM" id="CLU_037205_0_0_4"/>
<dbReference type="KEGG" id="har:HEAR1846"/>
<gene>
    <name evidence="1" type="ordered locus">HEAR1846</name>
</gene>
<dbReference type="eggNOG" id="COG0323">
    <property type="taxonomic scope" value="Bacteria"/>
</dbReference>
<dbReference type="Proteomes" id="UP000006697">
    <property type="component" value="Chromosome"/>
</dbReference>
<accession>A4G663</accession>
<evidence type="ECO:0008006" key="3">
    <source>
        <dbReference type="Google" id="ProtNLM"/>
    </source>
</evidence>